<dbReference type="AlphaFoldDB" id="A0A2K0UR98"/>
<name>A0A2K0UR98_TRIHA</name>
<protein>
    <submittedName>
        <fullName evidence="2">Uncharacterized protein</fullName>
    </submittedName>
</protein>
<sequence length="124" mass="13751">MASLVPLPKAPIFPISFHLVGQFRRFHHMQILGPARYDQFNLLSTMDFVNKAMGKEHSTQGTAQAAPQAGGQGQKEDYVDKAFSMGAKKSGHNMDHNTQEKITDAGRNMYEKATGSKVDPKWSN</sequence>
<reference evidence="2 3" key="1">
    <citation type="submission" date="2017-02" db="EMBL/GenBank/DDBJ databases">
        <title>Genomes of Trichoderma spp. with biocontrol activity.</title>
        <authorList>
            <person name="Gardiner D."/>
            <person name="Kazan K."/>
            <person name="Vos C."/>
            <person name="Harvey P."/>
        </authorList>
    </citation>
    <scope>NUCLEOTIDE SEQUENCE [LARGE SCALE GENOMIC DNA]</scope>
    <source>
        <strain evidence="2 3">Tr1</strain>
    </source>
</reference>
<proteinExistence type="predicted"/>
<feature type="region of interest" description="Disordered" evidence="1">
    <location>
        <begin position="54"/>
        <end position="77"/>
    </location>
</feature>
<dbReference type="Proteomes" id="UP000236290">
    <property type="component" value="Unassembled WGS sequence"/>
</dbReference>
<evidence type="ECO:0000313" key="2">
    <source>
        <dbReference type="EMBL" id="PNP60302.1"/>
    </source>
</evidence>
<feature type="compositionally biased region" description="Low complexity" evidence="1">
    <location>
        <begin position="59"/>
        <end position="69"/>
    </location>
</feature>
<comment type="caution">
    <text evidence="2">The sequence shown here is derived from an EMBL/GenBank/DDBJ whole genome shotgun (WGS) entry which is preliminary data.</text>
</comment>
<evidence type="ECO:0000313" key="3">
    <source>
        <dbReference type="Proteomes" id="UP000236290"/>
    </source>
</evidence>
<dbReference type="OrthoDB" id="3050608at2759"/>
<dbReference type="EMBL" id="MTYI01000004">
    <property type="protein sequence ID" value="PNP60302.1"/>
    <property type="molecule type" value="Genomic_DNA"/>
</dbReference>
<evidence type="ECO:0000256" key="1">
    <source>
        <dbReference type="SAM" id="MobiDB-lite"/>
    </source>
</evidence>
<feature type="region of interest" description="Disordered" evidence="1">
    <location>
        <begin position="103"/>
        <end position="124"/>
    </location>
</feature>
<gene>
    <name evidence="2" type="ORF">THARTR1_00326</name>
</gene>
<accession>A0A2K0UR98</accession>
<organism evidence="2 3">
    <name type="scientific">Trichoderma harzianum</name>
    <name type="common">Hypocrea lixii</name>
    <dbReference type="NCBI Taxonomy" id="5544"/>
    <lineage>
        <taxon>Eukaryota</taxon>
        <taxon>Fungi</taxon>
        <taxon>Dikarya</taxon>
        <taxon>Ascomycota</taxon>
        <taxon>Pezizomycotina</taxon>
        <taxon>Sordariomycetes</taxon>
        <taxon>Hypocreomycetidae</taxon>
        <taxon>Hypocreales</taxon>
        <taxon>Hypocreaceae</taxon>
        <taxon>Trichoderma</taxon>
    </lineage>
</organism>